<sequence length="182" mass="19805">MSHGSSVARADGFVTARYGRQVTERQRTYTWDDPAPTSAANRDMHGLDFLRGLIDGSIPHHPTSRTLGFRVTEAREGWVEVSMEPQEFHANAVGSMHGGVIATMFDTAMGFSVSSTLEAGVGYTTLDLQVRYLRGIQAGSGVVRVHGICEYSGRRTATARGEARDENDRLLATASTTCLILR</sequence>
<evidence type="ECO:0000256" key="1">
    <source>
        <dbReference type="ARBA" id="ARBA00008324"/>
    </source>
</evidence>
<evidence type="ECO:0000313" key="4">
    <source>
        <dbReference type="EMBL" id="CDZ88341.1"/>
    </source>
</evidence>
<name>A0A098BKU5_9NOCA</name>
<evidence type="ECO:0000259" key="3">
    <source>
        <dbReference type="Pfam" id="PF03061"/>
    </source>
</evidence>
<proteinExistence type="inferred from homology"/>
<dbReference type="InterPro" id="IPR029069">
    <property type="entry name" value="HotDog_dom_sf"/>
</dbReference>
<comment type="similarity">
    <text evidence="1">Belongs to the thioesterase PaaI family.</text>
</comment>
<evidence type="ECO:0000313" key="5">
    <source>
        <dbReference type="Proteomes" id="UP000042997"/>
    </source>
</evidence>
<dbReference type="InterPro" id="IPR039298">
    <property type="entry name" value="ACOT13"/>
</dbReference>
<dbReference type="AlphaFoldDB" id="A0A098BKU5"/>
<dbReference type="Gene3D" id="3.10.129.10">
    <property type="entry name" value="Hotdog Thioesterase"/>
    <property type="match status" value="1"/>
</dbReference>
<dbReference type="InterPro" id="IPR006683">
    <property type="entry name" value="Thioestr_dom"/>
</dbReference>
<dbReference type="GO" id="GO:0047617">
    <property type="term" value="F:fatty acyl-CoA hydrolase activity"/>
    <property type="evidence" value="ECO:0007669"/>
    <property type="project" value="InterPro"/>
</dbReference>
<dbReference type="InterPro" id="IPR003736">
    <property type="entry name" value="PAAI_dom"/>
</dbReference>
<accession>A0A098BKU5</accession>
<organism evidence="4 5">
    <name type="scientific">Rhodococcus ruber</name>
    <dbReference type="NCBI Taxonomy" id="1830"/>
    <lineage>
        <taxon>Bacteria</taxon>
        <taxon>Bacillati</taxon>
        <taxon>Actinomycetota</taxon>
        <taxon>Actinomycetes</taxon>
        <taxon>Mycobacteriales</taxon>
        <taxon>Nocardiaceae</taxon>
        <taxon>Rhodococcus</taxon>
    </lineage>
</organism>
<dbReference type="eggNOG" id="COG2050">
    <property type="taxonomic scope" value="Bacteria"/>
</dbReference>
<protein>
    <submittedName>
        <fullName evidence="4">Thioesterase</fullName>
    </submittedName>
</protein>
<dbReference type="Pfam" id="PF03061">
    <property type="entry name" value="4HBT"/>
    <property type="match status" value="1"/>
</dbReference>
<dbReference type="Proteomes" id="UP000042997">
    <property type="component" value="Unassembled WGS sequence"/>
</dbReference>
<dbReference type="SUPFAM" id="SSF54637">
    <property type="entry name" value="Thioesterase/thiol ester dehydrase-isomerase"/>
    <property type="match status" value="1"/>
</dbReference>
<gene>
    <name evidence="4" type="ORF">RHRU231_40091</name>
</gene>
<dbReference type="PANTHER" id="PTHR21660">
    <property type="entry name" value="THIOESTERASE SUPERFAMILY MEMBER-RELATED"/>
    <property type="match status" value="1"/>
</dbReference>
<dbReference type="NCBIfam" id="TIGR00369">
    <property type="entry name" value="unchar_dom_1"/>
    <property type="match status" value="1"/>
</dbReference>
<dbReference type="CDD" id="cd03443">
    <property type="entry name" value="PaaI_thioesterase"/>
    <property type="match status" value="1"/>
</dbReference>
<evidence type="ECO:0000256" key="2">
    <source>
        <dbReference type="ARBA" id="ARBA00022801"/>
    </source>
</evidence>
<dbReference type="PANTHER" id="PTHR21660:SF1">
    <property type="entry name" value="ACYL-COENZYME A THIOESTERASE 13"/>
    <property type="match status" value="1"/>
</dbReference>
<reference evidence="4 5" key="1">
    <citation type="journal article" date="2014" name="Genome Announc.">
        <title>Draft Genome Sequence of Propane- and Butane-Oxidizing Actinobacterium Rhodococcus ruber IEGM 231.</title>
        <authorList>
            <person name="Ivshina I.B."/>
            <person name="Kuyukina M.S."/>
            <person name="Krivoruchko A.V."/>
            <person name="Barbe V."/>
            <person name="Fischer C."/>
        </authorList>
    </citation>
    <scope>NUCLEOTIDE SEQUENCE [LARGE SCALE GENOMIC DNA]</scope>
</reference>
<dbReference type="EMBL" id="CCSD01000050">
    <property type="protein sequence ID" value="CDZ88341.1"/>
    <property type="molecule type" value="Genomic_DNA"/>
</dbReference>
<feature type="domain" description="Thioesterase" evidence="3">
    <location>
        <begin position="94"/>
        <end position="171"/>
    </location>
</feature>
<keyword evidence="2" id="KW-0378">Hydrolase</keyword>